<gene>
    <name evidence="2" type="ORF">GCW_92302</name>
</gene>
<feature type="transmembrane region" description="Helical" evidence="1">
    <location>
        <begin position="20"/>
        <end position="39"/>
    </location>
</feature>
<dbReference type="AlphaFoldDB" id="A0A0F6CLZ5"/>
<keyword evidence="1" id="KW-0812">Transmembrane</keyword>
<dbReference type="KEGG" id="mgz:GCW_92302"/>
<dbReference type="EMBL" id="CP006916">
    <property type="protein sequence ID" value="AHV85447.1"/>
    <property type="molecule type" value="Genomic_DNA"/>
</dbReference>
<organism evidence="2 3">
    <name type="scientific">Mycoplasmoides gallisepticum S6</name>
    <dbReference type="NCBI Taxonomy" id="1006581"/>
    <lineage>
        <taxon>Bacteria</taxon>
        <taxon>Bacillati</taxon>
        <taxon>Mycoplasmatota</taxon>
        <taxon>Mycoplasmoidales</taxon>
        <taxon>Mycoplasmoidaceae</taxon>
        <taxon>Mycoplasmoides</taxon>
    </lineage>
</organism>
<keyword evidence="1" id="KW-1133">Transmembrane helix</keyword>
<dbReference type="Proteomes" id="UP000018735">
    <property type="component" value="Chromosome"/>
</dbReference>
<keyword evidence="1" id="KW-0472">Membrane</keyword>
<evidence type="ECO:0000313" key="3">
    <source>
        <dbReference type="Proteomes" id="UP000018735"/>
    </source>
</evidence>
<feature type="transmembrane region" description="Helical" evidence="1">
    <location>
        <begin position="59"/>
        <end position="80"/>
    </location>
</feature>
<protein>
    <submittedName>
        <fullName evidence="2">Uncharacterized protein</fullName>
    </submittedName>
</protein>
<reference evidence="2 3" key="1">
    <citation type="journal article" date="2011" name="PLoS ONE">
        <title>Core proteome of the minimal cell: comparative proteomics of three mollicute species.</title>
        <authorList>
            <person name="Fisunov G.Y."/>
            <person name="Alexeev D.G."/>
            <person name="Bazaleev N.A."/>
            <person name="Ladygina V.G."/>
            <person name="Galyamina M.A."/>
            <person name="Kondratov I.G."/>
            <person name="Zhukova N.A."/>
            <person name="Serebryakova M.V."/>
            <person name="Demina I.A."/>
            <person name="Govorun V.M."/>
        </authorList>
    </citation>
    <scope>NUCLEOTIDE SEQUENCE [LARGE SCALE GENOMIC DNA]</scope>
    <source>
        <strain evidence="2 3">S6</strain>
    </source>
</reference>
<name>A0A0F6CLZ5_MYCGL</name>
<dbReference type="HOGENOM" id="CLU_2343664_0_0_14"/>
<sequence length="97" mass="11177">MRIKDIYKIVNVTRRKLAILLLFLGTIIFASLSILILMNQATANGQNNYIIYDKNKFKISLFLPLIFFILVSVIALFILVSGKESYQFGDKLLSRKF</sequence>
<evidence type="ECO:0000256" key="1">
    <source>
        <dbReference type="SAM" id="Phobius"/>
    </source>
</evidence>
<proteinExistence type="predicted"/>
<accession>A0A0F6CLZ5</accession>
<evidence type="ECO:0000313" key="2">
    <source>
        <dbReference type="EMBL" id="AHV85447.1"/>
    </source>
</evidence>
<dbReference type="RefSeq" id="WP_011884491.1">
    <property type="nucleotide sequence ID" value="NC_023030.2"/>
</dbReference>